<dbReference type="Proteomes" id="UP000528286">
    <property type="component" value="Unassembled WGS sequence"/>
</dbReference>
<dbReference type="RefSeq" id="WP_183368493.1">
    <property type="nucleotide sequence ID" value="NZ_JACIEZ010000017.1"/>
</dbReference>
<proteinExistence type="predicted"/>
<keyword evidence="2" id="KW-1185">Reference proteome</keyword>
<dbReference type="InterPro" id="IPR005358">
    <property type="entry name" value="Puta_zinc/iron-chelating_dom"/>
</dbReference>
<gene>
    <name evidence="1" type="ORF">GGR23_004492</name>
</gene>
<accession>A0A7W6J9I1</accession>
<name>A0A7W6J9I1_9HYPH</name>
<reference evidence="1 2" key="1">
    <citation type="submission" date="2020-08" db="EMBL/GenBank/DDBJ databases">
        <title>Genomic Encyclopedia of Type Strains, Phase IV (KMG-IV): sequencing the most valuable type-strain genomes for metagenomic binning, comparative biology and taxonomic classification.</title>
        <authorList>
            <person name="Goeker M."/>
        </authorList>
    </citation>
    <scope>NUCLEOTIDE SEQUENCE [LARGE SCALE GENOMIC DNA]</scope>
    <source>
        <strain evidence="1 2">DSM 29853</strain>
    </source>
</reference>
<dbReference type="Pfam" id="PF03692">
    <property type="entry name" value="CxxCxxCC"/>
    <property type="match status" value="1"/>
</dbReference>
<sequence length="251" mass="28116">MNEQRFACTACGLCCHGMLPLSIEEAFKWAHVFPLAMSATPVKPGTRGYAMKEVAVTFSAGAKKPIQLIVTPVAFIPPTAPCPKLADDGLCSIHEEKPQRCRTMPFYAYKEEDSQRDMLVPRPGWKCATGEDAPVVYRDRKIVDRAEFQRERELLKGQAVALQRYVDTVARYDPGFSMRVQTAATAVVPGRVIVGFVSWLRQNKELDVVGFARRQHPVLKEWLEKTAGDAKAAQFASYYREAIGDLERYLG</sequence>
<organism evidence="1 2">
    <name type="scientific">Gellertiella hungarica</name>
    <dbReference type="NCBI Taxonomy" id="1572859"/>
    <lineage>
        <taxon>Bacteria</taxon>
        <taxon>Pseudomonadati</taxon>
        <taxon>Pseudomonadota</taxon>
        <taxon>Alphaproteobacteria</taxon>
        <taxon>Hyphomicrobiales</taxon>
        <taxon>Rhizobiaceae</taxon>
        <taxon>Gellertiella</taxon>
    </lineage>
</organism>
<dbReference type="AlphaFoldDB" id="A0A7W6J9I1"/>
<dbReference type="EMBL" id="JACIEZ010000017">
    <property type="protein sequence ID" value="MBB4067261.1"/>
    <property type="molecule type" value="Genomic_DNA"/>
</dbReference>
<evidence type="ECO:0000313" key="2">
    <source>
        <dbReference type="Proteomes" id="UP000528286"/>
    </source>
</evidence>
<protein>
    <submittedName>
        <fullName evidence="1">Fe-S-cluster containining protein</fullName>
    </submittedName>
</protein>
<evidence type="ECO:0000313" key="1">
    <source>
        <dbReference type="EMBL" id="MBB4067261.1"/>
    </source>
</evidence>
<comment type="caution">
    <text evidence="1">The sequence shown here is derived from an EMBL/GenBank/DDBJ whole genome shotgun (WGS) entry which is preliminary data.</text>
</comment>